<evidence type="ECO:0000256" key="2">
    <source>
        <dbReference type="ARBA" id="ARBA00011245"/>
    </source>
</evidence>
<dbReference type="AlphaFoldDB" id="A0A8C3YJH1"/>
<evidence type="ECO:0000256" key="4">
    <source>
        <dbReference type="ARBA" id="ARBA00022851"/>
    </source>
</evidence>
<dbReference type="InterPro" id="IPR017854">
    <property type="entry name" value="Metalthion_dom_sf"/>
</dbReference>
<dbReference type="PANTHER" id="PTHR23299:SF22">
    <property type="entry name" value="METALLOTHIONEIN-1G"/>
    <property type="match status" value="1"/>
</dbReference>
<keyword evidence="3 5" id="KW-0479">Metal-binding</keyword>
<protein>
    <recommendedName>
        <fullName evidence="5">Metallothionein</fullName>
    </recommendedName>
</protein>
<dbReference type="InterPro" id="IPR000006">
    <property type="entry name" value="Metalthion_vert"/>
</dbReference>
<dbReference type="FunFam" id="4.10.10.10:FF:000001">
    <property type="entry name" value="Metallothionein"/>
    <property type="match status" value="1"/>
</dbReference>
<dbReference type="PANTHER" id="PTHR23299">
    <property type="entry name" value="METALLOTHIONEIN"/>
    <property type="match status" value="1"/>
</dbReference>
<dbReference type="GO" id="GO:0046872">
    <property type="term" value="F:metal ion binding"/>
    <property type="evidence" value="ECO:0007669"/>
    <property type="project" value="UniProtKB-KW"/>
</dbReference>
<dbReference type="GO" id="GO:0071294">
    <property type="term" value="P:cellular response to zinc ion"/>
    <property type="evidence" value="ECO:0007669"/>
    <property type="project" value="TreeGrafter"/>
</dbReference>
<proteinExistence type="inferred from homology"/>
<evidence type="ECO:0000256" key="3">
    <source>
        <dbReference type="ARBA" id="ARBA00022723"/>
    </source>
</evidence>
<dbReference type="GO" id="GO:0006882">
    <property type="term" value="P:intracellular zinc ion homeostasis"/>
    <property type="evidence" value="ECO:0007669"/>
    <property type="project" value="TreeGrafter"/>
</dbReference>
<dbReference type="GO" id="GO:0071276">
    <property type="term" value="P:cellular response to cadmium ion"/>
    <property type="evidence" value="ECO:0007669"/>
    <property type="project" value="TreeGrafter"/>
</dbReference>
<dbReference type="Proteomes" id="UP000694540">
    <property type="component" value="Unplaced"/>
</dbReference>
<evidence type="ECO:0000313" key="7">
    <source>
        <dbReference type="Proteomes" id="UP000694540"/>
    </source>
</evidence>
<reference evidence="6" key="2">
    <citation type="submission" date="2025-09" db="UniProtKB">
        <authorList>
            <consortium name="Ensembl"/>
        </authorList>
    </citation>
    <scope>IDENTIFICATION</scope>
</reference>
<accession>A0A8C3YJH1</accession>
<evidence type="ECO:0000256" key="5">
    <source>
        <dbReference type="RuleBase" id="RU000621"/>
    </source>
</evidence>
<comment type="similarity">
    <text evidence="1 5">Belongs to the metallothionein superfamily. Type 1 family.</text>
</comment>
<dbReference type="Pfam" id="PF00131">
    <property type="entry name" value="Metallothio"/>
    <property type="match status" value="1"/>
</dbReference>
<evidence type="ECO:0000256" key="1">
    <source>
        <dbReference type="ARBA" id="ARBA00007283"/>
    </source>
</evidence>
<keyword evidence="4 5" id="KW-0480">Metal-thiolate cluster</keyword>
<keyword evidence="7" id="KW-1185">Reference proteome</keyword>
<dbReference type="GO" id="GO:0071280">
    <property type="term" value="P:cellular response to copper ion"/>
    <property type="evidence" value="ECO:0007669"/>
    <property type="project" value="TreeGrafter"/>
</dbReference>
<comment type="function">
    <text evidence="5">Metallothioneins have a high content of cysteine residues that bind various heavy metals.</text>
</comment>
<organism evidence="6 7">
    <name type="scientific">Catagonus wagneri</name>
    <name type="common">Chacoan peccary</name>
    <dbReference type="NCBI Taxonomy" id="51154"/>
    <lineage>
        <taxon>Eukaryota</taxon>
        <taxon>Metazoa</taxon>
        <taxon>Chordata</taxon>
        <taxon>Craniata</taxon>
        <taxon>Vertebrata</taxon>
        <taxon>Euteleostomi</taxon>
        <taxon>Mammalia</taxon>
        <taxon>Eutheria</taxon>
        <taxon>Laurasiatheria</taxon>
        <taxon>Artiodactyla</taxon>
        <taxon>Suina</taxon>
        <taxon>Tayassuidae</taxon>
        <taxon>Catagonus</taxon>
    </lineage>
</organism>
<dbReference type="SUPFAM" id="SSF57868">
    <property type="entry name" value="Metallothionein"/>
    <property type="match status" value="1"/>
</dbReference>
<dbReference type="InterPro" id="IPR023587">
    <property type="entry name" value="Metalthion_dom_sf_vert"/>
</dbReference>
<reference evidence="6" key="1">
    <citation type="submission" date="2025-08" db="UniProtKB">
        <authorList>
            <consortium name="Ensembl"/>
        </authorList>
    </citation>
    <scope>IDENTIFICATION</scope>
</reference>
<dbReference type="Gene3D" id="4.10.10.10">
    <property type="entry name" value="Metallothionein Isoform II"/>
    <property type="match status" value="1"/>
</dbReference>
<sequence length="67" mass="7040">VDPNYSCATGGSCMCATANAECECISCKKSCCSCCSMGCANCAQGCIRKKGRIRKKGLGQVQQLHLK</sequence>
<dbReference type="GO" id="GO:0005634">
    <property type="term" value="C:nucleus"/>
    <property type="evidence" value="ECO:0007669"/>
    <property type="project" value="TreeGrafter"/>
</dbReference>
<dbReference type="GO" id="GO:0010273">
    <property type="term" value="P:detoxification of copper ion"/>
    <property type="evidence" value="ECO:0007669"/>
    <property type="project" value="TreeGrafter"/>
</dbReference>
<evidence type="ECO:0000313" key="6">
    <source>
        <dbReference type="Ensembl" id="ENSCWAP00000019465.1"/>
    </source>
</evidence>
<dbReference type="GO" id="GO:0005737">
    <property type="term" value="C:cytoplasm"/>
    <property type="evidence" value="ECO:0007669"/>
    <property type="project" value="TreeGrafter"/>
</dbReference>
<name>A0A8C3YJH1_9CETA</name>
<dbReference type="Ensembl" id="ENSCWAT00000021124.1">
    <property type="protein sequence ID" value="ENSCWAP00000019465.1"/>
    <property type="gene ID" value="ENSCWAG00000014952.1"/>
</dbReference>
<comment type="subunit">
    <text evidence="2">Monomer.</text>
</comment>